<feature type="domain" description="K Homology" evidence="4">
    <location>
        <begin position="458"/>
        <end position="528"/>
    </location>
</feature>
<dbReference type="PROSITE" id="PS50084">
    <property type="entry name" value="KH_TYPE_1"/>
    <property type="match status" value="3"/>
</dbReference>
<feature type="region of interest" description="Disordered" evidence="3">
    <location>
        <begin position="241"/>
        <end position="272"/>
    </location>
</feature>
<gene>
    <name evidence="5" type="ORF">LSH36_13g26054</name>
</gene>
<dbReference type="Pfam" id="PF00013">
    <property type="entry name" value="KH_1"/>
    <property type="match status" value="3"/>
</dbReference>
<feature type="region of interest" description="Disordered" evidence="3">
    <location>
        <begin position="131"/>
        <end position="172"/>
    </location>
</feature>
<feature type="compositionally biased region" description="Basic and acidic residues" evidence="3">
    <location>
        <begin position="31"/>
        <end position="40"/>
    </location>
</feature>
<feature type="compositionally biased region" description="Basic and acidic residues" evidence="3">
    <location>
        <begin position="439"/>
        <end position="448"/>
    </location>
</feature>
<evidence type="ECO:0000313" key="5">
    <source>
        <dbReference type="EMBL" id="KAK2168982.1"/>
    </source>
</evidence>
<reference evidence="5" key="1">
    <citation type="journal article" date="2023" name="Mol. Biol. Evol.">
        <title>Third-Generation Sequencing Reveals the Adaptive Role of the Epigenome in Three Deep-Sea Polychaetes.</title>
        <authorList>
            <person name="Perez M."/>
            <person name="Aroh O."/>
            <person name="Sun Y."/>
            <person name="Lan Y."/>
            <person name="Juniper S.K."/>
            <person name="Young C.R."/>
            <person name="Angers B."/>
            <person name="Qian P.Y."/>
        </authorList>
    </citation>
    <scope>NUCLEOTIDE SEQUENCE</scope>
    <source>
        <strain evidence="5">P08H-3</strain>
    </source>
</reference>
<comment type="caution">
    <text evidence="5">The sequence shown here is derived from an EMBL/GenBank/DDBJ whole genome shotgun (WGS) entry which is preliminary data.</text>
</comment>
<organism evidence="5 6">
    <name type="scientific">Paralvinella palmiformis</name>
    <dbReference type="NCBI Taxonomy" id="53620"/>
    <lineage>
        <taxon>Eukaryota</taxon>
        <taxon>Metazoa</taxon>
        <taxon>Spiralia</taxon>
        <taxon>Lophotrochozoa</taxon>
        <taxon>Annelida</taxon>
        <taxon>Polychaeta</taxon>
        <taxon>Sedentaria</taxon>
        <taxon>Canalipalpata</taxon>
        <taxon>Terebellida</taxon>
        <taxon>Terebelliformia</taxon>
        <taxon>Alvinellidae</taxon>
        <taxon>Paralvinella</taxon>
    </lineage>
</organism>
<evidence type="ECO:0000256" key="3">
    <source>
        <dbReference type="SAM" id="MobiDB-lite"/>
    </source>
</evidence>
<dbReference type="GO" id="GO:0003723">
    <property type="term" value="F:RNA binding"/>
    <property type="evidence" value="ECO:0007669"/>
    <property type="project" value="UniProtKB-UniRule"/>
</dbReference>
<evidence type="ECO:0000259" key="4">
    <source>
        <dbReference type="SMART" id="SM00322"/>
    </source>
</evidence>
<evidence type="ECO:0000256" key="1">
    <source>
        <dbReference type="ARBA" id="ARBA00022737"/>
    </source>
</evidence>
<feature type="region of interest" description="Disordered" evidence="3">
    <location>
        <begin position="1"/>
        <end position="54"/>
    </location>
</feature>
<dbReference type="SUPFAM" id="SSF54791">
    <property type="entry name" value="Eukaryotic type KH-domain (KH-domain type I)"/>
    <property type="match status" value="3"/>
</dbReference>
<dbReference type="Proteomes" id="UP001208570">
    <property type="component" value="Unassembled WGS sequence"/>
</dbReference>
<dbReference type="PANTHER" id="PTHR10288">
    <property type="entry name" value="KH DOMAIN CONTAINING RNA BINDING PROTEIN"/>
    <property type="match status" value="1"/>
</dbReference>
<keyword evidence="6" id="KW-1185">Reference proteome</keyword>
<protein>
    <recommendedName>
        <fullName evidence="4">K Homology domain-containing protein</fullName>
    </recommendedName>
</protein>
<feature type="region of interest" description="Disordered" evidence="3">
    <location>
        <begin position="430"/>
        <end position="452"/>
    </location>
</feature>
<dbReference type="EMBL" id="JAODUP010000013">
    <property type="protein sequence ID" value="KAK2168982.1"/>
    <property type="molecule type" value="Genomic_DNA"/>
</dbReference>
<accession>A0AAD9NG31</accession>
<dbReference type="Gene3D" id="3.30.1370.10">
    <property type="entry name" value="K Homology domain, type 1"/>
    <property type="match status" value="4"/>
</dbReference>
<feature type="compositionally biased region" description="Low complexity" evidence="3">
    <location>
        <begin position="141"/>
        <end position="152"/>
    </location>
</feature>
<dbReference type="AlphaFoldDB" id="A0AAD9NG31"/>
<evidence type="ECO:0000313" key="6">
    <source>
        <dbReference type="Proteomes" id="UP001208570"/>
    </source>
</evidence>
<feature type="domain" description="K Homology" evidence="4">
    <location>
        <begin position="61"/>
        <end position="131"/>
    </location>
</feature>
<keyword evidence="2" id="KW-0694">RNA-binding</keyword>
<evidence type="ECO:0000256" key="2">
    <source>
        <dbReference type="PROSITE-ProRule" id="PRU00117"/>
    </source>
</evidence>
<dbReference type="InterPro" id="IPR004088">
    <property type="entry name" value="KH_dom_type_1"/>
</dbReference>
<feature type="domain" description="K Homology" evidence="4">
    <location>
        <begin position="170"/>
        <end position="240"/>
    </location>
</feature>
<dbReference type="InterPro" id="IPR004087">
    <property type="entry name" value="KH_dom"/>
</dbReference>
<dbReference type="SMART" id="SM00322">
    <property type="entry name" value="KH"/>
    <property type="match status" value="3"/>
</dbReference>
<proteinExistence type="predicted"/>
<dbReference type="InterPro" id="IPR036612">
    <property type="entry name" value="KH_dom_type_1_sf"/>
</dbReference>
<name>A0AAD9NG31_9ANNE</name>
<dbReference type="CDD" id="cd00105">
    <property type="entry name" value="KH-I"/>
    <property type="match status" value="3"/>
</dbReference>
<keyword evidence="1" id="KW-0677">Repeat</keyword>
<feature type="compositionally biased region" description="Gly residues" evidence="3">
    <location>
        <begin position="153"/>
        <end position="167"/>
    </location>
</feature>
<sequence>MYTVQGNGFSKPEEVGLGGEDWENEPSNEQHGSETRDDRQNVSQTFGQQEERVESNLTYDEDGSMIVEVLSQDIRRIIGRGGSKIKEMQQDSGCRIKINKERDDGVTAGIELVGTEEAQMAAHQMIKDVVASSGQSGGRGNSRSGFGSSRNQGGFGGSRGGFNGGTDGNDDDMLEVEISSRDIARIIGRGGSKIRELQDESSTRIHINKDKDNGITTVVEIRGSEEGQQRAKQLIEELTSGQSSYGSGGDGFSRGRSEGGSSHRGFGGQSDWQGDSLEIEVASKDVSRIIAGNNHLEQCKYCIKSINVGHDGWFYLGSHIKSAVHKKRMTGKHASYGSSMKCQLNVVEEDQKSKKCKREVEPELRSFGEETSSSTLALQLSILGNFTLQIQCKINKERDNGVTTVVEIRGSEEGQQRAKRLIEDLTASQNYGSGGESYGRGRGERESYFGRGGRTDWGTEALEMEVASSDVSRIIGRGGSKIQEMQDKSGTRIKINKDRDDGVNTVIEIRGSEDGQQMAKELIEELTSQYAS</sequence>